<dbReference type="KEGG" id="dko:I596_54"/>
<gene>
    <name evidence="1" type="ORF">I596_54</name>
</gene>
<accession>A0A167G2T1</accession>
<proteinExistence type="predicted"/>
<keyword evidence="2" id="KW-1185">Reference proteome</keyword>
<dbReference type="Proteomes" id="UP000076830">
    <property type="component" value="Chromosome"/>
</dbReference>
<evidence type="ECO:0000313" key="2">
    <source>
        <dbReference type="Proteomes" id="UP000076830"/>
    </source>
</evidence>
<dbReference type="STRING" id="1300342.I596_54"/>
<organism evidence="1 2">
    <name type="scientific">Dokdonella koreensis DS-123</name>
    <dbReference type="NCBI Taxonomy" id="1300342"/>
    <lineage>
        <taxon>Bacteria</taxon>
        <taxon>Pseudomonadati</taxon>
        <taxon>Pseudomonadota</taxon>
        <taxon>Gammaproteobacteria</taxon>
        <taxon>Lysobacterales</taxon>
        <taxon>Rhodanobacteraceae</taxon>
        <taxon>Dokdonella</taxon>
    </lineage>
</organism>
<evidence type="ECO:0000313" key="1">
    <source>
        <dbReference type="EMBL" id="ANB16094.1"/>
    </source>
</evidence>
<sequence>MHENFTPECRTEKKTGPASVSARGLVFSGHTFAVVTAKVSLAGP</sequence>
<dbReference type="EMBL" id="CP015249">
    <property type="protein sequence ID" value="ANB16094.1"/>
    <property type="molecule type" value="Genomic_DNA"/>
</dbReference>
<protein>
    <submittedName>
        <fullName evidence="1">Uncharacterized protein</fullName>
    </submittedName>
</protein>
<reference evidence="1 2" key="1">
    <citation type="submission" date="2016-04" db="EMBL/GenBank/DDBJ databases">
        <title>Complete genome sequence of Dokdonella koreensis DS-123T.</title>
        <authorList>
            <person name="Kim J.F."/>
            <person name="Lee H."/>
            <person name="Kwak M.-J."/>
        </authorList>
    </citation>
    <scope>NUCLEOTIDE SEQUENCE [LARGE SCALE GENOMIC DNA]</scope>
    <source>
        <strain evidence="1 2">DS-123</strain>
    </source>
</reference>
<name>A0A167G2T1_9GAMM</name>
<dbReference type="AlphaFoldDB" id="A0A167G2T1"/>